<dbReference type="InterPro" id="IPR050598">
    <property type="entry name" value="AminoAcid_Transporter"/>
</dbReference>
<protein>
    <submittedName>
        <fullName evidence="6">Cystine/glutamate transporter-like</fullName>
    </submittedName>
</protein>
<feature type="transmembrane region" description="Helical" evidence="5">
    <location>
        <begin position="488"/>
        <end position="506"/>
    </location>
</feature>
<keyword evidence="4 5" id="KW-0472">Membrane</keyword>
<evidence type="ECO:0000256" key="4">
    <source>
        <dbReference type="ARBA" id="ARBA00023136"/>
    </source>
</evidence>
<evidence type="ECO:0000256" key="5">
    <source>
        <dbReference type="SAM" id="Phobius"/>
    </source>
</evidence>
<dbReference type="PANTHER" id="PTHR11785:SF246">
    <property type="entry name" value="CYSTINE_GLUTAMATE TRANSPORTER"/>
    <property type="match status" value="1"/>
</dbReference>
<reference evidence="6 7" key="1">
    <citation type="journal article" date="2021" name="Sci. Rep.">
        <title>Chromosome anchoring in Senegalese sole (Solea senegalensis) reveals sex-associated markers and genome rearrangements in flatfish.</title>
        <authorList>
            <person name="Guerrero-Cozar I."/>
            <person name="Gomez-Garrido J."/>
            <person name="Berbel C."/>
            <person name="Martinez-Blanch J.F."/>
            <person name="Alioto T."/>
            <person name="Claros M.G."/>
            <person name="Gagnaire P.A."/>
            <person name="Manchado M."/>
        </authorList>
    </citation>
    <scope>NUCLEOTIDE SEQUENCE [LARGE SCALE GENOMIC DNA]</scope>
    <source>
        <strain evidence="6">Sse05_10M</strain>
    </source>
</reference>
<feature type="transmembrane region" description="Helical" evidence="5">
    <location>
        <begin position="170"/>
        <end position="192"/>
    </location>
</feature>
<dbReference type="FunFam" id="1.20.1740.10:FF:000057">
    <property type="entry name" value="Cystine/glutamate transporter"/>
    <property type="match status" value="1"/>
</dbReference>
<keyword evidence="7" id="KW-1185">Reference proteome</keyword>
<evidence type="ECO:0000256" key="1">
    <source>
        <dbReference type="ARBA" id="ARBA00004141"/>
    </source>
</evidence>
<feature type="transmembrane region" description="Helical" evidence="5">
    <location>
        <begin position="518"/>
        <end position="538"/>
    </location>
</feature>
<feature type="transmembrane region" description="Helical" evidence="5">
    <location>
        <begin position="331"/>
        <end position="350"/>
    </location>
</feature>
<feature type="transmembrane region" description="Helical" evidence="5">
    <location>
        <begin position="221"/>
        <end position="242"/>
    </location>
</feature>
<evidence type="ECO:0000256" key="2">
    <source>
        <dbReference type="ARBA" id="ARBA00022692"/>
    </source>
</evidence>
<keyword evidence="3 5" id="KW-1133">Transmembrane helix</keyword>
<feature type="transmembrane region" description="Helical" evidence="5">
    <location>
        <begin position="138"/>
        <end position="158"/>
    </location>
</feature>
<organism evidence="6 7">
    <name type="scientific">Solea senegalensis</name>
    <name type="common">Senegalese sole</name>
    <dbReference type="NCBI Taxonomy" id="28829"/>
    <lineage>
        <taxon>Eukaryota</taxon>
        <taxon>Metazoa</taxon>
        <taxon>Chordata</taxon>
        <taxon>Craniata</taxon>
        <taxon>Vertebrata</taxon>
        <taxon>Euteleostomi</taxon>
        <taxon>Actinopterygii</taxon>
        <taxon>Neopterygii</taxon>
        <taxon>Teleostei</taxon>
        <taxon>Neoteleostei</taxon>
        <taxon>Acanthomorphata</taxon>
        <taxon>Carangaria</taxon>
        <taxon>Pleuronectiformes</taxon>
        <taxon>Pleuronectoidei</taxon>
        <taxon>Soleidae</taxon>
        <taxon>Solea</taxon>
    </lineage>
</organism>
<evidence type="ECO:0000313" key="6">
    <source>
        <dbReference type="EMBL" id="KAG7496152.1"/>
    </source>
</evidence>
<name>A0AAV6QVY9_SOLSE</name>
<evidence type="ECO:0000256" key="3">
    <source>
        <dbReference type="ARBA" id="ARBA00022989"/>
    </source>
</evidence>
<evidence type="ECO:0000313" key="7">
    <source>
        <dbReference type="Proteomes" id="UP000693946"/>
    </source>
</evidence>
<feature type="transmembrane region" description="Helical" evidence="5">
    <location>
        <begin position="405"/>
        <end position="425"/>
    </location>
</feature>
<dbReference type="EMBL" id="JAGKHQ010000015">
    <property type="protein sequence ID" value="KAG7496152.1"/>
    <property type="molecule type" value="Genomic_DNA"/>
</dbReference>
<dbReference type="GO" id="GO:0015179">
    <property type="term" value="F:L-amino acid transmembrane transporter activity"/>
    <property type="evidence" value="ECO:0007669"/>
    <property type="project" value="TreeGrafter"/>
</dbReference>
<accession>A0AAV6QVY9</accession>
<feature type="transmembrane region" description="Helical" evidence="5">
    <location>
        <begin position="460"/>
        <end position="482"/>
    </location>
</feature>
<feature type="transmembrane region" description="Helical" evidence="5">
    <location>
        <begin position="362"/>
        <end position="385"/>
    </location>
</feature>
<keyword evidence="2 5" id="KW-0812">Transmembrane</keyword>
<gene>
    <name evidence="6" type="ORF">JOB18_013171</name>
</gene>
<dbReference type="Proteomes" id="UP000693946">
    <property type="component" value="Linkage Group LG3"/>
</dbReference>
<feature type="transmembrane region" description="Helical" evidence="5">
    <location>
        <begin position="248"/>
        <end position="274"/>
    </location>
</feature>
<sequence length="596" mass="65446">MEFGVGERKYIPEMTAMESSGTQGREHLTERSEVFHIHQKEPGRAALLFARGGDEEMKGGLGGCGVTSVVTAPQARDCSKHVSTGILCCCGEKTRHGWTKAGEMQRTQVRTQVRTEGGDGKKEKEEEEEDAVQLRRKIGLLPAISFIIGTVVGSGIFIAPKGVLMNSGSVGLSLLVWTLSGILSLFGALCYAELGTTFTKSGGQYTYLLETLGPMPGFLRLWADFVFIRPAVIAYVSLAFGGYTVEPFFAPCAAPVALIKLVSVLGVTFVVAVNCWSVTMTSRVQVVLTFVKLFALVLIIVPGLTALGKGKTENFQNGFEVELLTLDKLPLAFYNGLYAYGGWFYLNCVTEEVINPNRNIPLAIILSMVTVTVLFVLTNVAYYTVMTPAQLLMSDAVAVTFANRAIQAIAPLIPVLVGLSCLGALNGGIFGSPRMLFVGGREGHWPQIFSMIHIRRRTPLPAVLLQFPLAVLMISSGEIYQLVNFASFSRWFFIALSTLGMLIHRYRFPHLLRPFKVPLVIAVTFTVVCFFIVGLSLYSDPFNTGCSCALTLSGLPVYYVTIHRPCVPQKFKRIFNYFNRKLQILLEVAQQEVQTY</sequence>
<comment type="caution">
    <text evidence="6">The sequence shown here is derived from an EMBL/GenBank/DDBJ whole genome shotgun (WGS) entry which is preliminary data.</text>
</comment>
<dbReference type="AlphaFoldDB" id="A0AAV6QVY9"/>
<proteinExistence type="predicted"/>
<feature type="transmembrane region" description="Helical" evidence="5">
    <location>
        <begin position="286"/>
        <end position="307"/>
    </location>
</feature>
<dbReference type="GO" id="GO:0016020">
    <property type="term" value="C:membrane"/>
    <property type="evidence" value="ECO:0007669"/>
    <property type="project" value="UniProtKB-SubCell"/>
</dbReference>
<dbReference type="InterPro" id="IPR002293">
    <property type="entry name" value="AA/rel_permease1"/>
</dbReference>
<dbReference type="Pfam" id="PF13520">
    <property type="entry name" value="AA_permease_2"/>
    <property type="match status" value="1"/>
</dbReference>
<comment type="subcellular location">
    <subcellularLocation>
        <location evidence="1">Membrane</location>
        <topology evidence="1">Multi-pass membrane protein</topology>
    </subcellularLocation>
</comment>
<dbReference type="PANTHER" id="PTHR11785">
    <property type="entry name" value="AMINO ACID TRANSPORTER"/>
    <property type="match status" value="1"/>
</dbReference>